<evidence type="ECO:0000313" key="2">
    <source>
        <dbReference type="Proteomes" id="UP000004110"/>
    </source>
</evidence>
<proteinExistence type="predicted"/>
<reference evidence="1" key="1">
    <citation type="submission" date="2007-06" db="EMBL/GenBank/DDBJ databases">
        <authorList>
            <person name="Fulton L."/>
            <person name="Clifton S."/>
            <person name="Fulton B."/>
            <person name="Xu J."/>
            <person name="Minx P."/>
            <person name="Pepin K.H."/>
            <person name="Johnson M."/>
            <person name="Thiruvilangam P."/>
            <person name="Bhonagiri V."/>
            <person name="Nash W.E."/>
            <person name="Mardis E.R."/>
            <person name="Wilson R.K."/>
        </authorList>
    </citation>
    <scope>NUCLEOTIDE SEQUENCE [LARGE SCALE GENOMIC DNA]</scope>
    <source>
        <strain evidence="1">ATCC 8492</strain>
    </source>
</reference>
<dbReference type="EMBL" id="AAYH02000046">
    <property type="protein sequence ID" value="EDO53307.1"/>
    <property type="molecule type" value="Genomic_DNA"/>
</dbReference>
<sequence length="43" mass="5109">MSWWIFSVLSVIRKNRTFFESYGNSLFRINSFPLLSEKGMGVY</sequence>
<evidence type="ECO:0000313" key="1">
    <source>
        <dbReference type="EMBL" id="EDO53307.1"/>
    </source>
</evidence>
<name>A0ABC9N993_BACUC</name>
<accession>A0ABC9N993</accession>
<comment type="caution">
    <text evidence="1">The sequence shown here is derived from an EMBL/GenBank/DDBJ whole genome shotgun (WGS) entry which is preliminary data.</text>
</comment>
<keyword evidence="2" id="KW-1185">Reference proteome</keyword>
<dbReference type="Proteomes" id="UP000004110">
    <property type="component" value="Unassembled WGS sequence"/>
</dbReference>
<reference evidence="1" key="2">
    <citation type="submission" date="2013-11" db="EMBL/GenBank/DDBJ databases">
        <title>Draft genome sequence of Bacteroides uniformis (ATCC 8492).</title>
        <authorList>
            <person name="Sudarsanam P."/>
            <person name="Ley R."/>
            <person name="Guruge J."/>
            <person name="Turnbaugh P.J."/>
            <person name="Mahowald M."/>
            <person name="Liep D."/>
            <person name="Gordon J."/>
        </authorList>
    </citation>
    <scope>NUCLEOTIDE SEQUENCE</scope>
    <source>
        <strain evidence="1">ATCC 8492</strain>
    </source>
</reference>
<dbReference type="AlphaFoldDB" id="A0ABC9N993"/>
<protein>
    <submittedName>
        <fullName evidence="1">Uncharacterized protein</fullName>
    </submittedName>
</protein>
<organism evidence="1 2">
    <name type="scientific">Bacteroides uniformis (strain ATCC 8492 / DSM 6597 / CCUG 4942 / CIP 103695 / JCM 5828 / KCTC 5204 / NCTC 13054 / VPI 0061)</name>
    <dbReference type="NCBI Taxonomy" id="411479"/>
    <lineage>
        <taxon>Bacteria</taxon>
        <taxon>Pseudomonadati</taxon>
        <taxon>Bacteroidota</taxon>
        <taxon>Bacteroidia</taxon>
        <taxon>Bacteroidales</taxon>
        <taxon>Bacteroidaceae</taxon>
        <taxon>Bacteroides</taxon>
    </lineage>
</organism>
<gene>
    <name evidence="1" type="ORF">BACUNI_03322</name>
</gene>